<gene>
    <name evidence="2" type="ORF">RFI_39689</name>
</gene>
<dbReference type="Proteomes" id="UP000023152">
    <property type="component" value="Unassembled WGS sequence"/>
</dbReference>
<feature type="compositionally biased region" description="Polar residues" evidence="1">
    <location>
        <begin position="51"/>
        <end position="60"/>
    </location>
</feature>
<name>X6L7L5_RETFI</name>
<feature type="region of interest" description="Disordered" evidence="1">
    <location>
        <begin position="50"/>
        <end position="86"/>
    </location>
</feature>
<dbReference type="EMBL" id="ASPP01048466">
    <property type="protein sequence ID" value="ETN97837.1"/>
    <property type="molecule type" value="Genomic_DNA"/>
</dbReference>
<keyword evidence="3" id="KW-1185">Reference proteome</keyword>
<reference evidence="2 3" key="1">
    <citation type="journal article" date="2013" name="Curr. Biol.">
        <title>The Genome of the Foraminiferan Reticulomyxa filosa.</title>
        <authorList>
            <person name="Glockner G."/>
            <person name="Hulsmann N."/>
            <person name="Schleicher M."/>
            <person name="Noegel A.A."/>
            <person name="Eichinger L."/>
            <person name="Gallinger C."/>
            <person name="Pawlowski J."/>
            <person name="Sierra R."/>
            <person name="Euteneuer U."/>
            <person name="Pillet L."/>
            <person name="Moustafa A."/>
            <person name="Platzer M."/>
            <person name="Groth M."/>
            <person name="Szafranski K."/>
            <person name="Schliwa M."/>
        </authorList>
    </citation>
    <scope>NUCLEOTIDE SEQUENCE [LARGE SCALE GENOMIC DNA]</scope>
</reference>
<evidence type="ECO:0000256" key="1">
    <source>
        <dbReference type="SAM" id="MobiDB-lite"/>
    </source>
</evidence>
<organism evidence="2 3">
    <name type="scientific">Reticulomyxa filosa</name>
    <dbReference type="NCBI Taxonomy" id="46433"/>
    <lineage>
        <taxon>Eukaryota</taxon>
        <taxon>Sar</taxon>
        <taxon>Rhizaria</taxon>
        <taxon>Retaria</taxon>
        <taxon>Foraminifera</taxon>
        <taxon>Monothalamids</taxon>
        <taxon>Reticulomyxidae</taxon>
        <taxon>Reticulomyxa</taxon>
    </lineage>
</organism>
<sequence length="123" mass="14756">KQEKLARQKAACKREEKKDMSLQLMDNIKNRLDELLHQLRMALLKKEANAITHSMSSQNTNKEKWEKRRGRKKKEGANGTQMNKQTEKKCVQVFPLIELFFFSMRQGAKRRRRRQEEPQKEKK</sequence>
<evidence type="ECO:0000313" key="2">
    <source>
        <dbReference type="EMBL" id="ETN97837.1"/>
    </source>
</evidence>
<proteinExistence type="predicted"/>
<feature type="non-terminal residue" evidence="2">
    <location>
        <position position="1"/>
    </location>
</feature>
<evidence type="ECO:0000313" key="3">
    <source>
        <dbReference type="Proteomes" id="UP000023152"/>
    </source>
</evidence>
<comment type="caution">
    <text evidence="2">The sequence shown here is derived from an EMBL/GenBank/DDBJ whole genome shotgun (WGS) entry which is preliminary data.</text>
</comment>
<accession>X6L7L5</accession>
<dbReference type="AlphaFoldDB" id="X6L7L5"/>
<protein>
    <submittedName>
        <fullName evidence="2">Uncharacterized protein</fullName>
    </submittedName>
</protein>